<dbReference type="RefSeq" id="WP_013565117.1">
    <property type="nucleotide sequence ID" value="NC_014962.1"/>
</dbReference>
<dbReference type="InParanoid" id="E8R5S2"/>
<dbReference type="EMBL" id="CP002353">
    <property type="protein sequence ID" value="ADV62829.1"/>
    <property type="molecule type" value="Genomic_DNA"/>
</dbReference>
<name>E8R5S2_ISOPI</name>
<dbReference type="HOGENOM" id="CLU_1530533_0_0_0"/>
<dbReference type="Proteomes" id="UP000008631">
    <property type="component" value="Chromosome"/>
</dbReference>
<dbReference type="AlphaFoldDB" id="E8R5S2"/>
<accession>E8R5S2</accession>
<proteinExistence type="predicted"/>
<keyword evidence="3" id="KW-1185">Reference proteome</keyword>
<feature type="chain" id="PRO_5003226468" evidence="1">
    <location>
        <begin position="26"/>
        <end position="175"/>
    </location>
</feature>
<organism evidence="2 3">
    <name type="scientific">Isosphaera pallida (strain ATCC 43644 / DSM 9630 / IS1B)</name>
    <dbReference type="NCBI Taxonomy" id="575540"/>
    <lineage>
        <taxon>Bacteria</taxon>
        <taxon>Pseudomonadati</taxon>
        <taxon>Planctomycetota</taxon>
        <taxon>Planctomycetia</taxon>
        <taxon>Isosphaerales</taxon>
        <taxon>Isosphaeraceae</taxon>
        <taxon>Isosphaera</taxon>
    </lineage>
</organism>
<keyword evidence="1" id="KW-0732">Signal</keyword>
<dbReference type="KEGG" id="ipa:Isop_2251"/>
<gene>
    <name evidence="2" type="ordered locus">Isop_2251</name>
</gene>
<protein>
    <submittedName>
        <fullName evidence="2">Uncharacterized protein</fullName>
    </submittedName>
</protein>
<reference key="1">
    <citation type="submission" date="2010-11" db="EMBL/GenBank/DDBJ databases">
        <title>The complete sequence of chromosome of Isophaera pallida ATCC 43644.</title>
        <authorList>
            <consortium name="US DOE Joint Genome Institute (JGI-PGF)"/>
            <person name="Lucas S."/>
            <person name="Copeland A."/>
            <person name="Lapidus A."/>
            <person name="Bruce D."/>
            <person name="Goodwin L."/>
            <person name="Pitluck S."/>
            <person name="Kyrpides N."/>
            <person name="Mavromatis K."/>
            <person name="Pagani I."/>
            <person name="Ivanova N."/>
            <person name="Saunders E."/>
            <person name="Brettin T."/>
            <person name="Detter J.C."/>
            <person name="Han C."/>
            <person name="Tapia R."/>
            <person name="Land M."/>
            <person name="Hauser L."/>
            <person name="Markowitz V."/>
            <person name="Cheng J.-F."/>
            <person name="Hugenholtz P."/>
            <person name="Woyke T."/>
            <person name="Wu D."/>
            <person name="Eisen J.A."/>
        </authorList>
    </citation>
    <scope>NUCLEOTIDE SEQUENCE</scope>
    <source>
        <strain>ATCC 43644</strain>
    </source>
</reference>
<sequence>MRTMQWVAVLAAVALLAAGSSMVWASGGVGVGQDDSLTLVSTLVMPTFSDSTSRGQSVCDAQGSVNEAQVNAWGCVCPCAPCDLGCDCGDCVTGAAKESCCACPCAPCDLGCDCGDCVTGVAKESCCACPCAPCDLGCDCGDCVTGVAKESCCACPCAPCDLGCDCGDCVTTHAS</sequence>
<reference evidence="2 3" key="2">
    <citation type="journal article" date="2011" name="Stand. Genomic Sci.">
        <title>Complete genome sequence of Isosphaera pallida type strain (IS1B).</title>
        <authorList>
            <consortium name="US DOE Joint Genome Institute (JGI-PGF)"/>
            <person name="Goker M."/>
            <person name="Cleland D."/>
            <person name="Saunders E."/>
            <person name="Lapidus A."/>
            <person name="Nolan M."/>
            <person name="Lucas S."/>
            <person name="Hammon N."/>
            <person name="Deshpande S."/>
            <person name="Cheng J.F."/>
            <person name="Tapia R."/>
            <person name="Han C."/>
            <person name="Goodwin L."/>
            <person name="Pitluck S."/>
            <person name="Liolios K."/>
            <person name="Pagani I."/>
            <person name="Ivanova N."/>
            <person name="Mavromatis K."/>
            <person name="Pati A."/>
            <person name="Chen A."/>
            <person name="Palaniappan K."/>
            <person name="Land M."/>
            <person name="Hauser L."/>
            <person name="Chang Y.J."/>
            <person name="Jeffries C.D."/>
            <person name="Detter J.C."/>
            <person name="Beck B."/>
            <person name="Woyke T."/>
            <person name="Bristow J."/>
            <person name="Eisen J.A."/>
            <person name="Markowitz V."/>
            <person name="Hugenholtz P."/>
            <person name="Kyrpides N.C."/>
            <person name="Klenk H.P."/>
        </authorList>
    </citation>
    <scope>NUCLEOTIDE SEQUENCE [LARGE SCALE GENOMIC DNA]</scope>
    <source>
        <strain evidence="3">ATCC 43644 / DSM 9630 / IS1B</strain>
    </source>
</reference>
<feature type="signal peptide" evidence="1">
    <location>
        <begin position="1"/>
        <end position="25"/>
    </location>
</feature>
<evidence type="ECO:0000256" key="1">
    <source>
        <dbReference type="SAM" id="SignalP"/>
    </source>
</evidence>
<evidence type="ECO:0000313" key="2">
    <source>
        <dbReference type="EMBL" id="ADV62829.1"/>
    </source>
</evidence>
<evidence type="ECO:0000313" key="3">
    <source>
        <dbReference type="Proteomes" id="UP000008631"/>
    </source>
</evidence>